<sequence length="150" mass="17632">MNGQDLQKPNEVLEDISALEYILLGDLRDLLEEAKEDAIAWKWIAAIVDTLLEKMPVEFAMRDCGGYMEEVLEEHPNWQGEVETLYCERCELFKKLGELQKQMLQSQSVRKIANELQHDLRDWINLYTDHRHHERRIVQNAFNYDIGAAD</sequence>
<protein>
    <recommendedName>
        <fullName evidence="2">Hemerythrin-like domain-containing protein</fullName>
    </recommendedName>
</protein>
<organism evidence="1">
    <name type="scientific">hydrothermal vent metagenome</name>
    <dbReference type="NCBI Taxonomy" id="652676"/>
    <lineage>
        <taxon>unclassified sequences</taxon>
        <taxon>metagenomes</taxon>
        <taxon>ecological metagenomes</taxon>
    </lineage>
</organism>
<accession>A0A3B1E1A7</accession>
<name>A0A3B1E1A7_9ZZZZ</name>
<proteinExistence type="predicted"/>
<reference evidence="1" key="1">
    <citation type="submission" date="2018-06" db="EMBL/GenBank/DDBJ databases">
        <authorList>
            <person name="Zhirakovskaya E."/>
        </authorList>
    </citation>
    <scope>NUCLEOTIDE SEQUENCE</scope>
</reference>
<evidence type="ECO:0000313" key="1">
    <source>
        <dbReference type="EMBL" id="VAX42758.1"/>
    </source>
</evidence>
<dbReference type="EMBL" id="UOGL01000688">
    <property type="protein sequence ID" value="VAX42758.1"/>
    <property type="molecule type" value="Genomic_DNA"/>
</dbReference>
<dbReference type="AlphaFoldDB" id="A0A3B1E1A7"/>
<evidence type="ECO:0008006" key="2">
    <source>
        <dbReference type="Google" id="ProtNLM"/>
    </source>
</evidence>
<gene>
    <name evidence="1" type="ORF">MNBD_PLANCTO02-295</name>
</gene>